<keyword evidence="3" id="KW-0813">Transport</keyword>
<keyword evidence="7 8" id="KW-0472">Membrane</keyword>
<keyword evidence="4" id="KW-1003">Cell membrane</keyword>
<organism evidence="9 10">
    <name type="scientific">Phyllobacterium leguminum</name>
    <dbReference type="NCBI Taxonomy" id="314237"/>
    <lineage>
        <taxon>Bacteria</taxon>
        <taxon>Pseudomonadati</taxon>
        <taxon>Pseudomonadota</taxon>
        <taxon>Alphaproteobacteria</taxon>
        <taxon>Hyphomicrobiales</taxon>
        <taxon>Phyllobacteriaceae</taxon>
        <taxon>Phyllobacterium</taxon>
    </lineage>
</organism>
<keyword evidence="6 8" id="KW-1133">Transmembrane helix</keyword>
<proteinExistence type="inferred from homology"/>
<gene>
    <name evidence="9" type="ORF">C7477_10964</name>
</gene>
<feature type="transmembrane region" description="Helical" evidence="8">
    <location>
        <begin position="84"/>
        <end position="107"/>
    </location>
</feature>
<keyword evidence="10" id="KW-1185">Reference proteome</keyword>
<keyword evidence="5 8" id="KW-0812">Transmembrane</keyword>
<comment type="similarity">
    <text evidence="2">Belongs to the binding-protein-dependent transport system permease family. FecCD subfamily.</text>
</comment>
<dbReference type="PANTHER" id="PTHR30472:SF37">
    <property type="entry name" value="FE(3+) DICITRATE TRANSPORT SYSTEM PERMEASE PROTEIN FECD-RELATED"/>
    <property type="match status" value="1"/>
</dbReference>
<reference evidence="9 10" key="1">
    <citation type="submission" date="2018-06" db="EMBL/GenBank/DDBJ databases">
        <title>Genomic Encyclopedia of Type Strains, Phase III (KMG-III): the genomes of soil and plant-associated and newly described type strains.</title>
        <authorList>
            <person name="Whitman W."/>
        </authorList>
    </citation>
    <scope>NUCLEOTIDE SEQUENCE [LARGE SCALE GENOMIC DNA]</scope>
    <source>
        <strain evidence="9 10">ORS 1419</strain>
    </source>
</reference>
<evidence type="ECO:0000256" key="2">
    <source>
        <dbReference type="ARBA" id="ARBA00007935"/>
    </source>
</evidence>
<dbReference type="EMBL" id="QJTF01000009">
    <property type="protein sequence ID" value="PYE88021.1"/>
    <property type="molecule type" value="Genomic_DNA"/>
</dbReference>
<feature type="transmembrane region" description="Helical" evidence="8">
    <location>
        <begin position="339"/>
        <end position="363"/>
    </location>
</feature>
<evidence type="ECO:0000313" key="9">
    <source>
        <dbReference type="EMBL" id="PYE88021.1"/>
    </source>
</evidence>
<accession>A0A318TAV9</accession>
<protein>
    <submittedName>
        <fullName evidence="9">Iron complex transport system permease protein</fullName>
    </submittedName>
</protein>
<feature type="transmembrane region" description="Helical" evidence="8">
    <location>
        <begin position="601"/>
        <end position="622"/>
    </location>
</feature>
<feature type="transmembrane region" description="Helical" evidence="8">
    <location>
        <begin position="50"/>
        <end position="72"/>
    </location>
</feature>
<evidence type="ECO:0000256" key="8">
    <source>
        <dbReference type="SAM" id="Phobius"/>
    </source>
</evidence>
<dbReference type="CDD" id="cd06550">
    <property type="entry name" value="TM_ABC_iron-siderophores_like"/>
    <property type="match status" value="1"/>
</dbReference>
<feature type="transmembrane region" description="Helical" evidence="8">
    <location>
        <begin position="12"/>
        <end position="30"/>
    </location>
</feature>
<feature type="transmembrane region" description="Helical" evidence="8">
    <location>
        <begin position="562"/>
        <end position="589"/>
    </location>
</feature>
<feature type="transmembrane region" description="Helical" evidence="8">
    <location>
        <begin position="219"/>
        <end position="239"/>
    </location>
</feature>
<feature type="transmembrane region" description="Helical" evidence="8">
    <location>
        <begin position="634"/>
        <end position="651"/>
    </location>
</feature>
<feature type="transmembrane region" description="Helical" evidence="8">
    <location>
        <begin position="271"/>
        <end position="293"/>
    </location>
</feature>
<evidence type="ECO:0000256" key="7">
    <source>
        <dbReference type="ARBA" id="ARBA00023136"/>
    </source>
</evidence>
<dbReference type="GO" id="GO:0033214">
    <property type="term" value="P:siderophore-iron import into cell"/>
    <property type="evidence" value="ECO:0007669"/>
    <property type="project" value="TreeGrafter"/>
</dbReference>
<evidence type="ECO:0000256" key="5">
    <source>
        <dbReference type="ARBA" id="ARBA00022692"/>
    </source>
</evidence>
<evidence type="ECO:0000256" key="4">
    <source>
        <dbReference type="ARBA" id="ARBA00022475"/>
    </source>
</evidence>
<evidence type="ECO:0000313" key="10">
    <source>
        <dbReference type="Proteomes" id="UP000247454"/>
    </source>
</evidence>
<sequence length="659" mass="67398">MAEASLPRRPIILWALLALTAAILCLVVITEHLSPGAATPTLQRVILVQATLPRAAMAMLCGAALGLSGLLLQRVLRNPLAEPSTLGISAGAQLAMAAAAIYAPFLLEAGREGVALAGGLAAVGLILALNWRRDLEPVSVVLAGMMVSLTATAASAALIIANGEYMFSLFIWGGGTLAQQGWEPTLAIALRLVLVAGASLLLLRPLTILGLDESNARNLGVALYATRFMVIGLAVWLAASVTAEVGIIGFIGLAAPALATLSGARTPRQKLIATPLIGAILLWLADGLVQLFAGSGGERIPTGAATALLGGPLLLWLLPRLRMLEWPSLNAKPPVTRRAANPAFLLGLLLVLALITIALALILGRGPAGWNLAQGALLHDLLPFRAPRVAVAAAAGAMLAAAGTIMQRLTGNPLASPEILGIGTGAGVGLAAVLYLSAMPGEAAQLAGSAAGALAVLAIMLAIAARSGFGPERLLLAGIGMGALCSAVLTAAIATGDRQSFRLLEWLSGTISEVSASEARLACIAALLLIAPLFFTSRWLDILPLGKTAAHALGLPLTMSRILLVILCAGLTAVASLLVGPLSFIGLIAPHLARLIGLHRPLPGLAGAIVIGSGLMVLSDWLSRMVAFPYQLPLGLFASLIGGAYLIWMLGKGESRETA</sequence>
<feature type="transmembrane region" description="Helical" evidence="8">
    <location>
        <begin position="113"/>
        <end position="131"/>
    </location>
</feature>
<dbReference type="GO" id="GO:0022857">
    <property type="term" value="F:transmembrane transporter activity"/>
    <property type="evidence" value="ECO:0007669"/>
    <property type="project" value="InterPro"/>
</dbReference>
<evidence type="ECO:0000256" key="6">
    <source>
        <dbReference type="ARBA" id="ARBA00022989"/>
    </source>
</evidence>
<feature type="transmembrane region" description="Helical" evidence="8">
    <location>
        <begin position="444"/>
        <end position="465"/>
    </location>
</feature>
<feature type="transmembrane region" description="Helical" evidence="8">
    <location>
        <begin position="245"/>
        <end position="264"/>
    </location>
</feature>
<feature type="transmembrane region" description="Helical" evidence="8">
    <location>
        <begin position="419"/>
        <end position="438"/>
    </location>
</feature>
<dbReference type="Gene3D" id="1.10.3470.10">
    <property type="entry name" value="ABC transporter involved in vitamin B12 uptake, BtuC"/>
    <property type="match status" value="2"/>
</dbReference>
<comment type="caution">
    <text evidence="9">The sequence shown here is derived from an EMBL/GenBank/DDBJ whole genome shotgun (WGS) entry which is preliminary data.</text>
</comment>
<dbReference type="OrthoDB" id="9811721at2"/>
<dbReference type="PANTHER" id="PTHR30472">
    <property type="entry name" value="FERRIC ENTEROBACTIN TRANSPORT SYSTEM PERMEASE PROTEIN"/>
    <property type="match status" value="1"/>
</dbReference>
<dbReference type="AlphaFoldDB" id="A0A318TAV9"/>
<dbReference type="InterPro" id="IPR000522">
    <property type="entry name" value="ABC_transptr_permease_BtuC"/>
</dbReference>
<evidence type="ECO:0000256" key="3">
    <source>
        <dbReference type="ARBA" id="ARBA00022448"/>
    </source>
</evidence>
<feature type="transmembrane region" description="Helical" evidence="8">
    <location>
        <begin position="389"/>
        <end position="407"/>
    </location>
</feature>
<dbReference type="RefSeq" id="WP_110751446.1">
    <property type="nucleotide sequence ID" value="NZ_QJTF01000009.1"/>
</dbReference>
<dbReference type="Proteomes" id="UP000247454">
    <property type="component" value="Unassembled WGS sequence"/>
</dbReference>
<dbReference type="GO" id="GO:0005886">
    <property type="term" value="C:plasma membrane"/>
    <property type="evidence" value="ECO:0007669"/>
    <property type="project" value="UniProtKB-SubCell"/>
</dbReference>
<feature type="transmembrane region" description="Helical" evidence="8">
    <location>
        <begin position="474"/>
        <end position="494"/>
    </location>
</feature>
<feature type="transmembrane region" description="Helical" evidence="8">
    <location>
        <begin position="138"/>
        <end position="161"/>
    </location>
</feature>
<evidence type="ECO:0000256" key="1">
    <source>
        <dbReference type="ARBA" id="ARBA00004651"/>
    </source>
</evidence>
<name>A0A318TAV9_9HYPH</name>
<dbReference type="NCBIfam" id="NF007866">
    <property type="entry name" value="PRK10577.1-2"/>
    <property type="match status" value="1"/>
</dbReference>
<dbReference type="SUPFAM" id="SSF81345">
    <property type="entry name" value="ABC transporter involved in vitamin B12 uptake, BtuC"/>
    <property type="match status" value="2"/>
</dbReference>
<comment type="subcellular location">
    <subcellularLocation>
        <location evidence="1">Cell membrane</location>
        <topology evidence="1">Multi-pass membrane protein</topology>
    </subcellularLocation>
</comment>
<feature type="transmembrane region" description="Helical" evidence="8">
    <location>
        <begin position="186"/>
        <end position="207"/>
    </location>
</feature>
<dbReference type="Pfam" id="PF01032">
    <property type="entry name" value="FecCD"/>
    <property type="match status" value="2"/>
</dbReference>
<dbReference type="InterPro" id="IPR037294">
    <property type="entry name" value="ABC_BtuC-like"/>
</dbReference>
<feature type="transmembrane region" description="Helical" evidence="8">
    <location>
        <begin position="299"/>
        <end position="318"/>
    </location>
</feature>